<keyword evidence="3" id="KW-0575">Peroxidase</keyword>
<dbReference type="InterPro" id="IPR036249">
    <property type="entry name" value="Thioredoxin-like_sf"/>
</dbReference>
<feature type="chain" id="PRO_5001572602" description="thioredoxin-dependent peroxiredoxin" evidence="12">
    <location>
        <begin position="23"/>
        <end position="206"/>
    </location>
</feature>
<dbReference type="Pfam" id="PF00578">
    <property type="entry name" value="AhpC-TSA"/>
    <property type="match status" value="1"/>
</dbReference>
<dbReference type="InterPro" id="IPR000866">
    <property type="entry name" value="AhpC/TSA"/>
</dbReference>
<comment type="function">
    <text evidence="1">Thiol-specific peroxidase that catalyzes the reduction of hydrogen peroxide and organic hydroperoxides to water and alcohols, respectively. Plays a role in cell protection against oxidative stress by detoxifying peroxides and as sensor of hydrogen peroxide-mediated signaling events.</text>
</comment>
<evidence type="ECO:0000256" key="4">
    <source>
        <dbReference type="ARBA" id="ARBA00022862"/>
    </source>
</evidence>
<comment type="similarity">
    <text evidence="9">Belongs to the peroxiredoxin family. BCP/PrxQ subfamily.</text>
</comment>
<organism evidence="14 15">
    <name type="scientific">Hyphomonas johnsonii MHS-2</name>
    <dbReference type="NCBI Taxonomy" id="1280950"/>
    <lineage>
        <taxon>Bacteria</taxon>
        <taxon>Pseudomonadati</taxon>
        <taxon>Pseudomonadota</taxon>
        <taxon>Alphaproteobacteria</taxon>
        <taxon>Hyphomonadales</taxon>
        <taxon>Hyphomonadaceae</taxon>
        <taxon>Hyphomonas</taxon>
    </lineage>
</organism>
<sequence>MIRSLSLASVLAMLPAAVSAQAVSDDVLNAKAAEAERAVAASAETPAIGLPDGAEAPVVDLVDTAGATQTFASLAGPKGTVVAFVRSADWCPYCKKQLIDLEAAAAPLTDAGWTLVAVSYDPVETLAGYKTAKGLTYPMLSDDGSVAIRAFNLLNTKMQEGSRYYGIPHPAIVFINSDGRVVKTLREEGYKVRPSVDLVIETAEGL</sequence>
<dbReference type="AlphaFoldDB" id="A0A059FM47"/>
<keyword evidence="12" id="KW-0732">Signal</keyword>
<evidence type="ECO:0000256" key="10">
    <source>
        <dbReference type="ARBA" id="ARBA00042639"/>
    </source>
</evidence>
<dbReference type="PATRIC" id="fig|1280950.3.peg.2148"/>
<evidence type="ECO:0000256" key="11">
    <source>
        <dbReference type="ARBA" id="ARBA00049091"/>
    </source>
</evidence>
<keyword evidence="15" id="KW-1185">Reference proteome</keyword>
<dbReference type="Proteomes" id="UP000025171">
    <property type="component" value="Unassembled WGS sequence"/>
</dbReference>
<evidence type="ECO:0000256" key="3">
    <source>
        <dbReference type="ARBA" id="ARBA00022559"/>
    </source>
</evidence>
<keyword evidence="5" id="KW-0560">Oxidoreductase</keyword>
<comment type="catalytic activity">
    <reaction evidence="11">
        <text>a hydroperoxide + [thioredoxin]-dithiol = an alcohol + [thioredoxin]-disulfide + H2O</text>
        <dbReference type="Rhea" id="RHEA:62620"/>
        <dbReference type="Rhea" id="RHEA-COMP:10698"/>
        <dbReference type="Rhea" id="RHEA-COMP:10700"/>
        <dbReference type="ChEBI" id="CHEBI:15377"/>
        <dbReference type="ChEBI" id="CHEBI:29950"/>
        <dbReference type="ChEBI" id="CHEBI:30879"/>
        <dbReference type="ChEBI" id="CHEBI:35924"/>
        <dbReference type="ChEBI" id="CHEBI:50058"/>
        <dbReference type="EC" id="1.11.1.24"/>
    </reaction>
</comment>
<protein>
    <recommendedName>
        <fullName evidence="2">thioredoxin-dependent peroxiredoxin</fullName>
        <ecNumber evidence="2">1.11.1.24</ecNumber>
    </recommendedName>
    <alternativeName>
        <fullName evidence="8">Thioredoxin peroxidase</fullName>
    </alternativeName>
    <alternativeName>
        <fullName evidence="10">Thioredoxin-dependent peroxiredoxin Bcp</fullName>
    </alternativeName>
</protein>
<evidence type="ECO:0000256" key="5">
    <source>
        <dbReference type="ARBA" id="ARBA00023002"/>
    </source>
</evidence>
<dbReference type="SUPFAM" id="SSF52833">
    <property type="entry name" value="Thioredoxin-like"/>
    <property type="match status" value="1"/>
</dbReference>
<evidence type="ECO:0000256" key="8">
    <source>
        <dbReference type="ARBA" id="ARBA00032824"/>
    </source>
</evidence>
<dbReference type="PROSITE" id="PS51352">
    <property type="entry name" value="THIOREDOXIN_2"/>
    <property type="match status" value="1"/>
</dbReference>
<evidence type="ECO:0000313" key="14">
    <source>
        <dbReference type="EMBL" id="KCZ91586.1"/>
    </source>
</evidence>
<keyword evidence="4" id="KW-0049">Antioxidant</keyword>
<name>A0A059FM47_9PROT</name>
<feature type="domain" description="Thioredoxin" evidence="13">
    <location>
        <begin position="50"/>
        <end position="206"/>
    </location>
</feature>
<dbReference type="InterPro" id="IPR050924">
    <property type="entry name" value="Peroxiredoxin_BCP/PrxQ"/>
</dbReference>
<evidence type="ECO:0000256" key="1">
    <source>
        <dbReference type="ARBA" id="ARBA00003330"/>
    </source>
</evidence>
<dbReference type="GO" id="GO:0008379">
    <property type="term" value="F:thioredoxin peroxidase activity"/>
    <property type="evidence" value="ECO:0007669"/>
    <property type="project" value="TreeGrafter"/>
</dbReference>
<evidence type="ECO:0000259" key="13">
    <source>
        <dbReference type="PROSITE" id="PS51352"/>
    </source>
</evidence>
<keyword evidence="6" id="KW-1015">Disulfide bond</keyword>
<dbReference type="OrthoDB" id="9809746at2"/>
<dbReference type="GO" id="GO:0005737">
    <property type="term" value="C:cytoplasm"/>
    <property type="evidence" value="ECO:0007669"/>
    <property type="project" value="TreeGrafter"/>
</dbReference>
<dbReference type="GO" id="GO:0045454">
    <property type="term" value="P:cell redox homeostasis"/>
    <property type="evidence" value="ECO:0007669"/>
    <property type="project" value="TreeGrafter"/>
</dbReference>
<dbReference type="eggNOG" id="COG1225">
    <property type="taxonomic scope" value="Bacteria"/>
</dbReference>
<evidence type="ECO:0000313" key="15">
    <source>
        <dbReference type="Proteomes" id="UP000025171"/>
    </source>
</evidence>
<dbReference type="PANTHER" id="PTHR42801">
    <property type="entry name" value="THIOREDOXIN-DEPENDENT PEROXIDE REDUCTASE"/>
    <property type="match status" value="1"/>
</dbReference>
<dbReference type="EC" id="1.11.1.24" evidence="2"/>
<gene>
    <name evidence="14" type="ORF">HJO_10732</name>
</gene>
<comment type="caution">
    <text evidence="14">The sequence shown here is derived from an EMBL/GenBank/DDBJ whole genome shotgun (WGS) entry which is preliminary data.</text>
</comment>
<dbReference type="PANTHER" id="PTHR42801:SF7">
    <property type="entry name" value="SLL1159 PROTEIN"/>
    <property type="match status" value="1"/>
</dbReference>
<evidence type="ECO:0000256" key="2">
    <source>
        <dbReference type="ARBA" id="ARBA00013017"/>
    </source>
</evidence>
<proteinExistence type="inferred from homology"/>
<dbReference type="CDD" id="cd02970">
    <property type="entry name" value="PRX_like2"/>
    <property type="match status" value="1"/>
</dbReference>
<dbReference type="GO" id="GO:0034599">
    <property type="term" value="P:cellular response to oxidative stress"/>
    <property type="evidence" value="ECO:0007669"/>
    <property type="project" value="TreeGrafter"/>
</dbReference>
<dbReference type="InterPro" id="IPR013766">
    <property type="entry name" value="Thioredoxin_domain"/>
</dbReference>
<dbReference type="STRING" id="1280950.HJO_10732"/>
<evidence type="ECO:0000256" key="12">
    <source>
        <dbReference type="SAM" id="SignalP"/>
    </source>
</evidence>
<evidence type="ECO:0000256" key="7">
    <source>
        <dbReference type="ARBA" id="ARBA00023284"/>
    </source>
</evidence>
<feature type="signal peptide" evidence="12">
    <location>
        <begin position="1"/>
        <end position="22"/>
    </location>
</feature>
<evidence type="ECO:0000256" key="9">
    <source>
        <dbReference type="ARBA" id="ARBA00038489"/>
    </source>
</evidence>
<accession>A0A059FM47</accession>
<keyword evidence="7" id="KW-0676">Redox-active center</keyword>
<dbReference type="EMBL" id="ARYK01000005">
    <property type="protein sequence ID" value="KCZ91586.1"/>
    <property type="molecule type" value="Genomic_DNA"/>
</dbReference>
<dbReference type="Gene3D" id="3.40.30.10">
    <property type="entry name" value="Glutaredoxin"/>
    <property type="match status" value="1"/>
</dbReference>
<dbReference type="RefSeq" id="WP_156945591.1">
    <property type="nucleotide sequence ID" value="NZ_ARYK01000005.1"/>
</dbReference>
<evidence type="ECO:0000256" key="6">
    <source>
        <dbReference type="ARBA" id="ARBA00023157"/>
    </source>
</evidence>
<reference evidence="14 15" key="1">
    <citation type="journal article" date="2014" name="Antonie Van Leeuwenhoek">
        <title>Hyphomonas beringensis sp. nov. and Hyphomonas chukchiensis sp. nov., isolated from surface seawater of the Bering Sea and Chukchi Sea.</title>
        <authorList>
            <person name="Li C."/>
            <person name="Lai Q."/>
            <person name="Li G."/>
            <person name="Dong C."/>
            <person name="Wang J."/>
            <person name="Liao Y."/>
            <person name="Shao Z."/>
        </authorList>
    </citation>
    <scope>NUCLEOTIDE SEQUENCE [LARGE SCALE GENOMIC DNA]</scope>
    <source>
        <strain evidence="14 15">MHS-2</strain>
    </source>
</reference>